<reference evidence="2 3" key="1">
    <citation type="submission" date="2019-10" db="EMBL/GenBank/DDBJ databases">
        <title>Assembly and Annotation for the nematode Trichostrongylus colubriformis.</title>
        <authorList>
            <person name="Martin J."/>
        </authorList>
    </citation>
    <scope>NUCLEOTIDE SEQUENCE [LARGE SCALE GENOMIC DNA]</scope>
    <source>
        <strain evidence="2">G859</strain>
        <tissue evidence="2">Whole worm</tissue>
    </source>
</reference>
<evidence type="ECO:0000313" key="2">
    <source>
        <dbReference type="EMBL" id="KAK5985678.1"/>
    </source>
</evidence>
<gene>
    <name evidence="2" type="ORF">GCK32_005470</name>
</gene>
<evidence type="ECO:0000256" key="1">
    <source>
        <dbReference type="SAM" id="Phobius"/>
    </source>
</evidence>
<keyword evidence="3" id="KW-1185">Reference proteome</keyword>
<accession>A0AAN8GBD5</accession>
<sequence length="167" mass="18979">MSRTAKAIIETQFWSGSSWSAPFQTHSCNKNWIPIEFGITCDRDYSGLRCRRLCEVPGSSRNHHACSKTVKKTRKSGCTGENCSYARKIIAGRLFPVLFATCCAFLFADHADEHGDGSIVISRFFDEKQITFLCWKQQLRAFIFGSDFLFFELLLLSELLCLARICP</sequence>
<feature type="transmembrane region" description="Helical" evidence="1">
    <location>
        <begin position="141"/>
        <end position="163"/>
    </location>
</feature>
<keyword evidence="1" id="KW-0472">Membrane</keyword>
<proteinExistence type="predicted"/>
<protein>
    <submittedName>
        <fullName evidence="2">Uncharacterized protein</fullName>
    </submittedName>
</protein>
<keyword evidence="1" id="KW-1133">Transmembrane helix</keyword>
<name>A0AAN8GBD5_TRICO</name>
<feature type="transmembrane region" description="Helical" evidence="1">
    <location>
        <begin position="90"/>
        <end position="108"/>
    </location>
</feature>
<keyword evidence="1" id="KW-0812">Transmembrane</keyword>
<organism evidence="2 3">
    <name type="scientific">Trichostrongylus colubriformis</name>
    <name type="common">Black scour worm</name>
    <dbReference type="NCBI Taxonomy" id="6319"/>
    <lineage>
        <taxon>Eukaryota</taxon>
        <taxon>Metazoa</taxon>
        <taxon>Ecdysozoa</taxon>
        <taxon>Nematoda</taxon>
        <taxon>Chromadorea</taxon>
        <taxon>Rhabditida</taxon>
        <taxon>Rhabditina</taxon>
        <taxon>Rhabditomorpha</taxon>
        <taxon>Strongyloidea</taxon>
        <taxon>Trichostrongylidae</taxon>
        <taxon>Trichostrongylus</taxon>
    </lineage>
</organism>
<dbReference type="AlphaFoldDB" id="A0AAN8GBD5"/>
<dbReference type="EMBL" id="WIXE01001456">
    <property type="protein sequence ID" value="KAK5985678.1"/>
    <property type="molecule type" value="Genomic_DNA"/>
</dbReference>
<comment type="caution">
    <text evidence="2">The sequence shown here is derived from an EMBL/GenBank/DDBJ whole genome shotgun (WGS) entry which is preliminary data.</text>
</comment>
<dbReference type="Proteomes" id="UP001331761">
    <property type="component" value="Unassembled WGS sequence"/>
</dbReference>
<evidence type="ECO:0000313" key="3">
    <source>
        <dbReference type="Proteomes" id="UP001331761"/>
    </source>
</evidence>